<sequence>MFWGLLSLLLFAMASGIPVGDQDEDIQVQENFEAERMYGKWYDIAIGTTCKWMKNYKEKFSMGTLVLGPGPSTNQISTASTRLRQGDCTHVSGEYEKTSTPGKYTYYNPKWDVSIWSYVLRTNYEEYAVILMKKKSSFGPSTTLKLYGTSPELREDLIESFQHLALEMGIPADSIFTLANRGECIPQETAPASQQLCTSFPMQRARRAVLPPEEGSAAGPLPPYMGNKEDSCRLSQDPGPCSGMLSRFFYNSSSMACETFLYGGCLGNGNNFYSEKECLQACRTE</sequence>
<keyword evidence="11" id="KW-0964">Secreted</keyword>
<dbReference type="SUPFAM" id="SSF57362">
    <property type="entry name" value="BPTI-like"/>
    <property type="match status" value="1"/>
</dbReference>
<dbReference type="CDD" id="cd22596">
    <property type="entry name" value="Kunitz_bikunin_1-like"/>
    <property type="match status" value="1"/>
</dbReference>
<evidence type="ECO:0000256" key="1">
    <source>
        <dbReference type="ARBA" id="ARBA00004202"/>
    </source>
</evidence>
<dbReference type="GO" id="GO:0031965">
    <property type="term" value="C:nuclear membrane"/>
    <property type="evidence" value="ECO:0007669"/>
    <property type="project" value="UniProtKB-SubCell"/>
</dbReference>
<evidence type="ECO:0000256" key="25">
    <source>
        <dbReference type="ARBA" id="ARBA00023157"/>
    </source>
</evidence>
<dbReference type="InterPro" id="IPR002223">
    <property type="entry name" value="Kunitz_BPTI"/>
</dbReference>
<dbReference type="FunFam" id="4.10.410.10:FF:000005">
    <property type="entry name" value="Pancreatic trypsin inhibitor"/>
    <property type="match status" value="1"/>
</dbReference>
<evidence type="ECO:0000256" key="20">
    <source>
        <dbReference type="ARBA" id="ARBA00022974"/>
    </source>
</evidence>
<dbReference type="PROSITE" id="PS00280">
    <property type="entry name" value="BPTI_KUNITZ_1"/>
    <property type="match status" value="1"/>
</dbReference>
<evidence type="ECO:0000256" key="28">
    <source>
        <dbReference type="ARBA" id="ARBA00029383"/>
    </source>
</evidence>
<evidence type="ECO:0000313" key="34">
    <source>
        <dbReference type="EMBL" id="NXV73455.1"/>
    </source>
</evidence>
<keyword evidence="13" id="KW-0165">Cleavage on pair of basic residues</keyword>
<dbReference type="InterPro" id="IPR020901">
    <property type="entry name" value="Prtase_inh_Kunz-CS"/>
</dbReference>
<dbReference type="GO" id="GO:0005783">
    <property type="term" value="C:endoplasmic reticulum"/>
    <property type="evidence" value="ECO:0007669"/>
    <property type="project" value="UniProtKB-SubCell"/>
</dbReference>
<keyword evidence="19" id="KW-0722">Serine protease inhibitor</keyword>
<dbReference type="GO" id="GO:0005886">
    <property type="term" value="C:plasma membrane"/>
    <property type="evidence" value="ECO:0007669"/>
    <property type="project" value="UniProtKB-SubCell"/>
</dbReference>
<dbReference type="GO" id="GO:0005829">
    <property type="term" value="C:cytosol"/>
    <property type="evidence" value="ECO:0007669"/>
    <property type="project" value="UniProtKB-SubCell"/>
</dbReference>
<evidence type="ECO:0000256" key="14">
    <source>
        <dbReference type="ARBA" id="ARBA00022690"/>
    </source>
</evidence>
<evidence type="ECO:0000256" key="29">
    <source>
        <dbReference type="ARBA" id="ARBA00029474"/>
    </source>
</evidence>
<dbReference type="Pfam" id="PF00061">
    <property type="entry name" value="Lipocalin"/>
    <property type="match status" value="1"/>
</dbReference>
<comment type="similarity">
    <text evidence="7">In the N-terminal section; belongs to the calycin superfamily. Lipocalin family.</text>
</comment>
<keyword evidence="23" id="KW-0496">Mitochondrion</keyword>
<feature type="chain" id="PRO_5029910286" description="Protein AMBP" evidence="32">
    <location>
        <begin position="17"/>
        <end position="285"/>
    </location>
</feature>
<comment type="function">
    <text evidence="28">Kunitz-type serine protease inhibitor. Has high catalytic efficiency for F10/blood coagulation factor Xa and may act as an anticoagulant by inhibiting prothrombin activation. Inhibits trypsin and mast cell CMA1/chymase and tryptase proteases.</text>
</comment>
<dbReference type="PRINTS" id="PR00179">
    <property type="entry name" value="LIPOCALIN"/>
</dbReference>
<evidence type="ECO:0000256" key="23">
    <source>
        <dbReference type="ARBA" id="ARBA00023128"/>
    </source>
</evidence>
<keyword evidence="27" id="KW-0539">Nucleus</keyword>
<evidence type="ECO:0000256" key="22">
    <source>
        <dbReference type="ARBA" id="ARBA00023002"/>
    </source>
</evidence>
<evidence type="ECO:0000256" key="32">
    <source>
        <dbReference type="SAM" id="SignalP"/>
    </source>
</evidence>
<dbReference type="Gene3D" id="4.10.410.10">
    <property type="entry name" value="Pancreatic trypsin inhibitor Kunitz domain"/>
    <property type="match status" value="1"/>
</dbReference>
<keyword evidence="17" id="KW-0999">Mitochondrion inner membrane</keyword>
<evidence type="ECO:0000256" key="15">
    <source>
        <dbReference type="ARBA" id="ARBA00022729"/>
    </source>
</evidence>
<evidence type="ECO:0000256" key="8">
    <source>
        <dbReference type="ARBA" id="ARBA00018905"/>
    </source>
</evidence>
<keyword evidence="15 32" id="KW-0732">Signal</keyword>
<dbReference type="InterPro" id="IPR012674">
    <property type="entry name" value="Calycin"/>
</dbReference>
<feature type="non-terminal residue" evidence="34">
    <location>
        <position position="1"/>
    </location>
</feature>
<evidence type="ECO:0000256" key="11">
    <source>
        <dbReference type="ARBA" id="ARBA00022525"/>
    </source>
</evidence>
<keyword evidence="12" id="KW-0272">Extracellular matrix</keyword>
<evidence type="ECO:0000259" key="33">
    <source>
        <dbReference type="PROSITE" id="PS50279"/>
    </source>
</evidence>
<evidence type="ECO:0000256" key="31">
    <source>
        <dbReference type="ARBA" id="ARBA00047015"/>
    </source>
</evidence>
<evidence type="ECO:0000256" key="6">
    <source>
        <dbReference type="ARBA" id="ARBA00004637"/>
    </source>
</evidence>
<evidence type="ECO:0000256" key="17">
    <source>
        <dbReference type="ARBA" id="ARBA00022792"/>
    </source>
</evidence>
<accession>A0A7L3WBQ8</accession>
<evidence type="ECO:0000256" key="7">
    <source>
        <dbReference type="ARBA" id="ARBA00008238"/>
    </source>
</evidence>
<evidence type="ECO:0000256" key="24">
    <source>
        <dbReference type="ARBA" id="ARBA00023136"/>
    </source>
</evidence>
<dbReference type="PRINTS" id="PR00759">
    <property type="entry name" value="BASICPTASE"/>
</dbReference>
<evidence type="ECO:0000256" key="10">
    <source>
        <dbReference type="ARBA" id="ARBA00022490"/>
    </source>
</evidence>
<keyword evidence="16" id="KW-0677">Repeat</keyword>
<reference evidence="34 35" key="1">
    <citation type="submission" date="2019-09" db="EMBL/GenBank/DDBJ databases">
        <title>Bird 10,000 Genomes (B10K) Project - Family phase.</title>
        <authorList>
            <person name="Zhang G."/>
        </authorList>
    </citation>
    <scope>NUCLEOTIDE SEQUENCE [LARGE SCALE GENOMIC DNA]</scope>
    <source>
        <strain evidence="34">OUT-0055</strain>
        <tissue evidence="34">Blood</tissue>
    </source>
</reference>
<comment type="subunit">
    <text evidence="30">I-alpha-I plasma protease inhibitors are assembled from one or two heavy chains (HC) and one light chain, bikunin. Inter-alpha-inhibitor (I-alpha-I) is composed of ITIH1/HC1, ITIH2/HC2 and bikunin, and pre-alpha-inhibitor (P-alpha-I) of ITIH3/HC3 and bikunin. Interacts with TNFAIP6 (via Link domain).</text>
</comment>
<dbReference type="PANTHER" id="PTHR46676">
    <property type="entry name" value="PROTEIN AMBP"/>
    <property type="match status" value="1"/>
</dbReference>
<organism evidence="34 35">
    <name type="scientific">Atlantisia rogersi</name>
    <name type="common">Inaccessible Island rail</name>
    <dbReference type="NCBI Taxonomy" id="2478892"/>
    <lineage>
        <taxon>Eukaryota</taxon>
        <taxon>Metazoa</taxon>
        <taxon>Chordata</taxon>
        <taxon>Craniata</taxon>
        <taxon>Vertebrata</taxon>
        <taxon>Euteleostomi</taxon>
        <taxon>Archelosauria</taxon>
        <taxon>Archosauria</taxon>
        <taxon>Dinosauria</taxon>
        <taxon>Saurischia</taxon>
        <taxon>Theropoda</taxon>
        <taxon>Coelurosauria</taxon>
        <taxon>Aves</taxon>
        <taxon>Neognathae</taxon>
        <taxon>Neoaves</taxon>
        <taxon>Gruiformes</taxon>
        <taxon>Rallidae</taxon>
        <taxon>Atlantisia</taxon>
    </lineage>
</organism>
<dbReference type="FunFam" id="2.40.128.20:FF:000007">
    <property type="entry name" value="Alpha-1-microglobulin/bikunin precursor"/>
    <property type="match status" value="1"/>
</dbReference>
<keyword evidence="26" id="KW-0325">Glycoprotein</keyword>
<feature type="domain" description="BPTI/Kunitz inhibitor" evidence="33">
    <location>
        <begin position="232"/>
        <end position="282"/>
    </location>
</feature>
<evidence type="ECO:0000256" key="3">
    <source>
        <dbReference type="ARBA" id="ARBA00004498"/>
    </source>
</evidence>
<evidence type="ECO:0000256" key="16">
    <source>
        <dbReference type="ARBA" id="ARBA00022737"/>
    </source>
</evidence>
<comment type="caution">
    <text evidence="34">The sequence shown here is derived from an EMBL/GenBank/DDBJ whole genome shotgun (WGS) entry which is preliminary data.</text>
</comment>
<proteinExistence type="inferred from homology"/>
<evidence type="ECO:0000256" key="13">
    <source>
        <dbReference type="ARBA" id="ARBA00022685"/>
    </source>
</evidence>
<name>A0A7L3WBQ8_9GRUI</name>
<evidence type="ECO:0000313" key="35">
    <source>
        <dbReference type="Proteomes" id="UP000518911"/>
    </source>
</evidence>
<dbReference type="InterPro" id="IPR036880">
    <property type="entry name" value="Kunitz_BPTI_sf"/>
</dbReference>
<keyword evidence="25" id="KW-1015">Disulfide bond</keyword>
<dbReference type="GO" id="GO:0016491">
    <property type="term" value="F:oxidoreductase activity"/>
    <property type="evidence" value="ECO:0007669"/>
    <property type="project" value="UniProtKB-KW"/>
</dbReference>
<dbReference type="EMBL" id="VZUJ01056968">
    <property type="protein sequence ID" value="NXV73455.1"/>
    <property type="molecule type" value="Genomic_DNA"/>
</dbReference>
<evidence type="ECO:0000256" key="30">
    <source>
        <dbReference type="ARBA" id="ARBA00046983"/>
    </source>
</evidence>
<evidence type="ECO:0000256" key="21">
    <source>
        <dbReference type="ARBA" id="ARBA00022991"/>
    </source>
</evidence>
<keyword evidence="18" id="KW-0256">Endoplasmic reticulum</keyword>
<dbReference type="SUPFAM" id="SSF50814">
    <property type="entry name" value="Lipocalins"/>
    <property type="match status" value="1"/>
</dbReference>
<protein>
    <recommendedName>
        <fullName evidence="8">Protein AMBP</fullName>
    </recommendedName>
</protein>
<comment type="subunit">
    <text evidence="29">Monomer. Also occurs as a complex with tryptase in mast cells.</text>
</comment>
<dbReference type="GO" id="GO:0005743">
    <property type="term" value="C:mitochondrial inner membrane"/>
    <property type="evidence" value="ECO:0007669"/>
    <property type="project" value="UniProtKB-SubCell"/>
</dbReference>
<evidence type="ECO:0000256" key="4">
    <source>
        <dbReference type="ARBA" id="ARBA00004514"/>
    </source>
</evidence>
<evidence type="ECO:0000256" key="19">
    <source>
        <dbReference type="ARBA" id="ARBA00022900"/>
    </source>
</evidence>
<keyword evidence="14" id="KW-0646">Protease inhibitor</keyword>
<dbReference type="GO" id="GO:0004867">
    <property type="term" value="F:serine-type endopeptidase inhibitor activity"/>
    <property type="evidence" value="ECO:0007669"/>
    <property type="project" value="UniProtKB-KW"/>
</dbReference>
<keyword evidence="21" id="KW-0157">Chromophore</keyword>
<dbReference type="InterPro" id="IPR002968">
    <property type="entry name" value="A1-microglobln"/>
</dbReference>
<dbReference type="SMART" id="SM00131">
    <property type="entry name" value="KU"/>
    <property type="match status" value="1"/>
</dbReference>
<keyword evidence="35" id="KW-1185">Reference proteome</keyword>
<dbReference type="PROSITE" id="PS50279">
    <property type="entry name" value="BPTI_KUNITZ_2"/>
    <property type="match status" value="1"/>
</dbReference>
<dbReference type="AlphaFoldDB" id="A0A7L3WBQ8"/>
<evidence type="ECO:0000256" key="2">
    <source>
        <dbReference type="ARBA" id="ARBA00004240"/>
    </source>
</evidence>
<evidence type="ECO:0000256" key="9">
    <source>
        <dbReference type="ARBA" id="ARBA00022475"/>
    </source>
</evidence>
<keyword evidence="22" id="KW-0560">Oxidoreductase</keyword>
<dbReference type="GO" id="GO:0005576">
    <property type="term" value="C:extracellular region"/>
    <property type="evidence" value="ECO:0007669"/>
    <property type="project" value="UniProtKB-ARBA"/>
</dbReference>
<keyword evidence="24" id="KW-0472">Membrane</keyword>
<evidence type="ECO:0000256" key="5">
    <source>
        <dbReference type="ARBA" id="ARBA00004617"/>
    </source>
</evidence>
<keyword evidence="10" id="KW-0963">Cytoplasm</keyword>
<evidence type="ECO:0000256" key="18">
    <source>
        <dbReference type="ARBA" id="ARBA00022824"/>
    </source>
</evidence>
<evidence type="ECO:0000256" key="27">
    <source>
        <dbReference type="ARBA" id="ARBA00023242"/>
    </source>
</evidence>
<dbReference type="Proteomes" id="UP000518911">
    <property type="component" value="Unassembled WGS sequence"/>
</dbReference>
<evidence type="ECO:0000256" key="12">
    <source>
        <dbReference type="ARBA" id="ARBA00022530"/>
    </source>
</evidence>
<dbReference type="Gene3D" id="2.40.128.20">
    <property type="match status" value="1"/>
</dbReference>
<feature type="non-terminal residue" evidence="34">
    <location>
        <position position="285"/>
    </location>
</feature>
<dbReference type="PRINTS" id="PR01215">
    <property type="entry name" value="A1MCGLOBULIN"/>
</dbReference>
<feature type="signal peptide" evidence="32">
    <location>
        <begin position="1"/>
        <end position="16"/>
    </location>
</feature>
<dbReference type="OrthoDB" id="9949223at2759"/>
<dbReference type="InterPro" id="IPR029856">
    <property type="entry name" value="AMBP"/>
</dbReference>
<dbReference type="Pfam" id="PF00014">
    <property type="entry name" value="Kunitz_BPTI"/>
    <property type="match status" value="1"/>
</dbReference>
<comment type="subunit">
    <text evidence="31">Monomer. Homodimer. In plasma, it occurs as a monomer or dimer and in covalently-linked complexes with immunoglobulin A (IgA), ALB/albumin and F2/prothrombin. Chromophore-bound alpha-1-microglobulin interacts with the constant region of immunoglobulin A. Chromophore-bound alpha-1-microglobulin interacts with ALB with molar ratio 2:1 and 1:1; this interaction does not prevent fatty acid binding to ALB. Interacts with F2/prothrombin (via N-terminus) with molar ratio 2:1 and 1:1; this interaction does not prevent the activation of prothrombin to thrombin. Interacts with NDUFAB1, a subunit of mitochondrial complex I. Interacts with FN1.</text>
</comment>
<dbReference type="InterPro" id="IPR000566">
    <property type="entry name" value="Lipocln_cytosolic_FA-bd_dom"/>
</dbReference>
<gene>
    <name evidence="34" type="primary">Ambp</name>
    <name evidence="34" type="ORF">ATLROG_R00847</name>
</gene>
<comment type="subcellular location">
    <subcellularLocation>
        <location evidence="1">Cell membrane</location>
        <topology evidence="1">Peripheral membrane protein</topology>
    </subcellularLocation>
    <subcellularLocation>
        <location evidence="4">Cytoplasm</location>
        <location evidence="4">Cytosol</location>
    </subcellularLocation>
    <subcellularLocation>
        <location evidence="2">Endoplasmic reticulum</location>
    </subcellularLocation>
    <subcellularLocation>
        <location evidence="6">Mitochondrion inner membrane</location>
        <topology evidence="6">Peripheral membrane protein</topology>
    </subcellularLocation>
    <subcellularLocation>
        <location evidence="5">Nucleus membrane</location>
        <topology evidence="5">Peripheral membrane protein</topology>
    </subcellularLocation>
    <subcellularLocation>
        <location evidence="3">Secreted</location>
        <location evidence="3">Extracellular space</location>
        <location evidence="3">Extracellular matrix</location>
    </subcellularLocation>
</comment>
<evidence type="ECO:0000256" key="26">
    <source>
        <dbReference type="ARBA" id="ARBA00023180"/>
    </source>
</evidence>
<keyword evidence="9" id="KW-1003">Cell membrane</keyword>
<keyword evidence="20" id="KW-0654">Proteoglycan</keyword>
<dbReference type="PANTHER" id="PTHR46676:SF1">
    <property type="entry name" value="PROTEIN AMBP"/>
    <property type="match status" value="1"/>
</dbReference>